<dbReference type="InterPro" id="IPR007627">
    <property type="entry name" value="RNA_pol_sigma70_r2"/>
</dbReference>
<dbReference type="GO" id="GO:0016987">
    <property type="term" value="F:sigma factor activity"/>
    <property type="evidence" value="ECO:0007669"/>
    <property type="project" value="UniProtKB-UniRule"/>
</dbReference>
<evidence type="ECO:0000256" key="6">
    <source>
        <dbReference type="HAMAP-Rule" id="MF_02064"/>
    </source>
</evidence>
<accession>A0A9D0YX69</accession>
<dbReference type="InterPro" id="IPR013325">
    <property type="entry name" value="RNA_pol_sigma_r2"/>
</dbReference>
<dbReference type="GO" id="GO:0005737">
    <property type="term" value="C:cytoplasm"/>
    <property type="evidence" value="ECO:0007669"/>
    <property type="project" value="UniProtKB-SubCell"/>
</dbReference>
<dbReference type="GO" id="GO:0003677">
    <property type="term" value="F:DNA binding"/>
    <property type="evidence" value="ECO:0007669"/>
    <property type="project" value="UniProtKB-UniRule"/>
</dbReference>
<keyword evidence="1 6" id="KW-0963">Cytoplasm</keyword>
<keyword evidence="6" id="KW-0346">Stress response</keyword>
<reference evidence="8" key="2">
    <citation type="journal article" date="2021" name="PeerJ">
        <title>Extensive microbial diversity within the chicken gut microbiome revealed by metagenomics and culture.</title>
        <authorList>
            <person name="Gilroy R."/>
            <person name="Ravi A."/>
            <person name="Getino M."/>
            <person name="Pursley I."/>
            <person name="Horton D.L."/>
            <person name="Alikhan N.F."/>
            <person name="Baker D."/>
            <person name="Gharbi K."/>
            <person name="Hall N."/>
            <person name="Watson M."/>
            <person name="Adriaenssens E.M."/>
            <person name="Foster-Nyarko E."/>
            <person name="Jarju S."/>
            <person name="Secka A."/>
            <person name="Antonio M."/>
            <person name="Oren A."/>
            <person name="Chaudhuri R.R."/>
            <person name="La Ragione R."/>
            <person name="Hildebrand F."/>
            <person name="Pallen M.J."/>
        </authorList>
    </citation>
    <scope>NUCLEOTIDE SEQUENCE</scope>
    <source>
        <strain evidence="8">ChiHile30-977</strain>
    </source>
</reference>
<evidence type="ECO:0000313" key="8">
    <source>
        <dbReference type="EMBL" id="HIQ63061.1"/>
    </source>
</evidence>
<dbReference type="SUPFAM" id="SSF88946">
    <property type="entry name" value="Sigma2 domain of RNA polymerase sigma factors"/>
    <property type="match status" value="1"/>
</dbReference>
<comment type="subunit">
    <text evidence="6">Interacts with RsgI.</text>
</comment>
<evidence type="ECO:0000256" key="3">
    <source>
        <dbReference type="ARBA" id="ARBA00023082"/>
    </source>
</evidence>
<keyword evidence="5 6" id="KW-0804">Transcription</keyword>
<dbReference type="HAMAP" id="MF_02064">
    <property type="entry name" value="Sigma70_SigI"/>
    <property type="match status" value="1"/>
</dbReference>
<keyword evidence="2 6" id="KW-0805">Transcription regulation</keyword>
<gene>
    <name evidence="6" type="primary">sigI</name>
    <name evidence="8" type="ORF">IAA66_05675</name>
</gene>
<comment type="activity regulation">
    <text evidence="6">Negatively regulated by the anti-sigma-I factor RsgI.</text>
</comment>
<comment type="caution">
    <text evidence="8">The sequence shown here is derived from an EMBL/GenBank/DDBJ whole genome shotgun (WGS) entry which is preliminary data.</text>
</comment>
<keyword evidence="4 6" id="KW-0238">DNA-binding</keyword>
<organism evidence="8 9">
    <name type="scientific">Candidatus Avichristensenella intestinipullorum</name>
    <dbReference type="NCBI Taxonomy" id="2840693"/>
    <lineage>
        <taxon>Bacteria</taxon>
        <taxon>Bacillati</taxon>
        <taxon>Bacillota</taxon>
        <taxon>Clostridia</taxon>
        <taxon>Candidatus Avichristensenella</taxon>
    </lineage>
</organism>
<reference evidence="8" key="1">
    <citation type="submission" date="2020-10" db="EMBL/GenBank/DDBJ databases">
        <authorList>
            <person name="Gilroy R."/>
        </authorList>
    </citation>
    <scope>NUCLEOTIDE SEQUENCE</scope>
    <source>
        <strain evidence="8">ChiHile30-977</strain>
    </source>
</reference>
<protein>
    <recommendedName>
        <fullName evidence="6">RNA polymerase sigma factor SigI</fullName>
    </recommendedName>
</protein>
<evidence type="ECO:0000256" key="2">
    <source>
        <dbReference type="ARBA" id="ARBA00023015"/>
    </source>
</evidence>
<dbReference type="Proteomes" id="UP000886819">
    <property type="component" value="Unassembled WGS sequence"/>
</dbReference>
<evidence type="ECO:0000313" key="9">
    <source>
        <dbReference type="Proteomes" id="UP000886819"/>
    </source>
</evidence>
<feature type="DNA-binding region" description="H-T-H motif" evidence="6">
    <location>
        <begin position="192"/>
        <end position="211"/>
    </location>
</feature>
<dbReference type="AlphaFoldDB" id="A0A9D0YX69"/>
<dbReference type="GO" id="GO:0006352">
    <property type="term" value="P:DNA-templated transcription initiation"/>
    <property type="evidence" value="ECO:0007669"/>
    <property type="project" value="UniProtKB-UniRule"/>
</dbReference>
<evidence type="ECO:0000256" key="1">
    <source>
        <dbReference type="ARBA" id="ARBA00022490"/>
    </source>
</evidence>
<comment type="subcellular location">
    <subcellularLocation>
        <location evidence="6">Cytoplasm</location>
    </subcellularLocation>
</comment>
<feature type="domain" description="RNA polymerase sigma-70 region 2" evidence="7">
    <location>
        <begin position="24"/>
        <end position="94"/>
    </location>
</feature>
<dbReference type="EMBL" id="DVFI01000087">
    <property type="protein sequence ID" value="HIQ63061.1"/>
    <property type="molecule type" value="Genomic_DNA"/>
</dbReference>
<sequence>MSDEHEIIRQVYAAKEDAQAADRLIDAYMPFIRAETAKFLKRPPVEGSDDELSIAMFAFYEAIHGYFRIRGAFLKYASLLIRSRLIDYYRKERKHLRVVSLDTPADGDDAPLGDLLADGRDHGEEMAHREATRREIEELTRQMEAFGVGLPDVADNCPRQERTLNACRKALQYAKEHPELLEELLRTKRMPIGRLAEGGGVERKTLERHRKYMVALLLIYTNGYEIIRGHIQQTMKGGTAQCAI</sequence>
<dbReference type="Pfam" id="PF04542">
    <property type="entry name" value="Sigma70_r2"/>
    <property type="match status" value="1"/>
</dbReference>
<evidence type="ECO:0000256" key="4">
    <source>
        <dbReference type="ARBA" id="ARBA00023125"/>
    </source>
</evidence>
<comment type="similarity">
    <text evidence="6">Belongs to the sigma-70 factor family. SigI subfamily.</text>
</comment>
<comment type="function">
    <text evidence="6">Sigma factors are initiation factors that promote the attachment of RNA polymerase to specific initiation sites and are then released.</text>
</comment>
<feature type="short sequence motif" description="Polymerase core binding" evidence="6">
    <location>
        <begin position="50"/>
        <end position="63"/>
    </location>
</feature>
<name>A0A9D0YX69_9FIRM</name>
<keyword evidence="3 6" id="KW-0731">Sigma factor</keyword>
<dbReference type="Gene3D" id="1.10.1740.10">
    <property type="match status" value="1"/>
</dbReference>
<evidence type="ECO:0000259" key="7">
    <source>
        <dbReference type="Pfam" id="PF04542"/>
    </source>
</evidence>
<evidence type="ECO:0000256" key="5">
    <source>
        <dbReference type="ARBA" id="ARBA00023163"/>
    </source>
</evidence>
<proteinExistence type="inferred from homology"/>
<dbReference type="InterPro" id="IPR014244">
    <property type="entry name" value="RNA_pol_sigma-I"/>
</dbReference>